<evidence type="ECO:0000313" key="1">
    <source>
        <dbReference type="Proteomes" id="UP000046393"/>
    </source>
</evidence>
<accession>A0A0N5A9J6</accession>
<name>A0A0N5A9J6_9BILA</name>
<evidence type="ECO:0000313" key="2">
    <source>
        <dbReference type="WBParaSite" id="SMUV_0000077701-mRNA-1"/>
    </source>
</evidence>
<sequence length="73" mass="8607">MFIHHLFLDLSFRQIRNSLISSVYDKKSLNKQKPHAVSIILRANLSMKWFEPTEAHSKKYGLPQLGKEHSRMQ</sequence>
<protein>
    <submittedName>
        <fullName evidence="2">Transposase</fullName>
    </submittedName>
</protein>
<dbReference type="AlphaFoldDB" id="A0A0N5A9J6"/>
<dbReference type="Proteomes" id="UP000046393">
    <property type="component" value="Unplaced"/>
</dbReference>
<dbReference type="WBParaSite" id="SMUV_0000077701-mRNA-1">
    <property type="protein sequence ID" value="SMUV_0000077701-mRNA-1"/>
    <property type="gene ID" value="SMUV_0000077701"/>
</dbReference>
<proteinExistence type="predicted"/>
<reference evidence="2" key="1">
    <citation type="submission" date="2017-02" db="UniProtKB">
        <authorList>
            <consortium name="WormBaseParasite"/>
        </authorList>
    </citation>
    <scope>IDENTIFICATION</scope>
</reference>
<organism evidence="1 2">
    <name type="scientific">Syphacia muris</name>
    <dbReference type="NCBI Taxonomy" id="451379"/>
    <lineage>
        <taxon>Eukaryota</taxon>
        <taxon>Metazoa</taxon>
        <taxon>Ecdysozoa</taxon>
        <taxon>Nematoda</taxon>
        <taxon>Chromadorea</taxon>
        <taxon>Rhabditida</taxon>
        <taxon>Spirurina</taxon>
        <taxon>Oxyuridomorpha</taxon>
        <taxon>Oxyuroidea</taxon>
        <taxon>Oxyuridae</taxon>
        <taxon>Syphacia</taxon>
    </lineage>
</organism>
<keyword evidence="1" id="KW-1185">Reference proteome</keyword>